<dbReference type="AlphaFoldDB" id="A0A1W2BCF6"/>
<evidence type="ECO:0000313" key="3">
    <source>
        <dbReference type="EMBL" id="SMC70058.1"/>
    </source>
</evidence>
<reference evidence="3 4" key="1">
    <citation type="submission" date="2017-04" db="EMBL/GenBank/DDBJ databases">
        <authorList>
            <person name="Afonso C.L."/>
            <person name="Miller P.J."/>
            <person name="Scott M.A."/>
            <person name="Spackman E."/>
            <person name="Goraichik I."/>
            <person name="Dimitrov K.M."/>
            <person name="Suarez D.L."/>
            <person name="Swayne D.E."/>
        </authorList>
    </citation>
    <scope>NUCLEOTIDE SEQUENCE [LARGE SCALE GENOMIC DNA]</scope>
    <source>
        <strain evidence="3 4">CGMCC 1.10972</strain>
    </source>
</reference>
<dbReference type="InterPro" id="IPR038351">
    <property type="entry name" value="MCD_N_sf"/>
</dbReference>
<dbReference type="InterPro" id="IPR038917">
    <property type="entry name" value="Malonyl_CoA_deC"/>
</dbReference>
<dbReference type="Gene3D" id="1.20.140.90">
    <property type="entry name" value="Malonyl-CoA decarboxylase, oligemerization domain"/>
    <property type="match status" value="1"/>
</dbReference>
<dbReference type="PANTHER" id="PTHR28641">
    <property type="match status" value="1"/>
</dbReference>
<feature type="domain" description="Malonyl-CoA decarboxylase C-terminal" evidence="1">
    <location>
        <begin position="167"/>
        <end position="418"/>
    </location>
</feature>
<gene>
    <name evidence="3" type="ORF">SAMN06297251_1067</name>
</gene>
<evidence type="ECO:0000259" key="2">
    <source>
        <dbReference type="Pfam" id="PF17408"/>
    </source>
</evidence>
<keyword evidence="4" id="KW-1185">Reference proteome</keyword>
<dbReference type="Pfam" id="PF17408">
    <property type="entry name" value="MCD_N"/>
    <property type="match status" value="1"/>
</dbReference>
<dbReference type="InterPro" id="IPR035372">
    <property type="entry name" value="MCD_N"/>
</dbReference>
<dbReference type="GO" id="GO:0006633">
    <property type="term" value="P:fatty acid biosynthetic process"/>
    <property type="evidence" value="ECO:0007669"/>
    <property type="project" value="InterPro"/>
</dbReference>
<protein>
    <submittedName>
        <fullName evidence="3">Malonyl-CoA decarboxylase</fullName>
    </submittedName>
</protein>
<accession>A0A1W2BCF6</accession>
<evidence type="ECO:0000313" key="4">
    <source>
        <dbReference type="Proteomes" id="UP000192656"/>
    </source>
</evidence>
<dbReference type="PANTHER" id="PTHR28641:SF1">
    <property type="entry name" value="MALONYL-COA DECARBOXYLASE, MITOCHONDRIAL"/>
    <property type="match status" value="1"/>
</dbReference>
<feature type="domain" description="Malonyl-CoA decarboxylase N-terminal" evidence="2">
    <location>
        <begin position="80"/>
        <end position="164"/>
    </location>
</feature>
<proteinExistence type="predicted"/>
<dbReference type="InterPro" id="IPR007956">
    <property type="entry name" value="Malonyl_CoA_deC_C"/>
</dbReference>
<dbReference type="STRING" id="937218.SAMN06297251_1067"/>
<organism evidence="3 4">
    <name type="scientific">Fulvimarina manganoxydans</name>
    <dbReference type="NCBI Taxonomy" id="937218"/>
    <lineage>
        <taxon>Bacteria</taxon>
        <taxon>Pseudomonadati</taxon>
        <taxon>Pseudomonadota</taxon>
        <taxon>Alphaproteobacteria</taxon>
        <taxon>Hyphomicrobiales</taxon>
        <taxon>Aurantimonadaceae</taxon>
        <taxon>Fulvimarina</taxon>
    </lineage>
</organism>
<evidence type="ECO:0000259" key="1">
    <source>
        <dbReference type="Pfam" id="PF05292"/>
    </source>
</evidence>
<dbReference type="InterPro" id="IPR029058">
    <property type="entry name" value="AB_hydrolase_fold"/>
</dbReference>
<dbReference type="GO" id="GO:0050080">
    <property type="term" value="F:malonyl-CoA decarboxylase activity"/>
    <property type="evidence" value="ECO:0007669"/>
    <property type="project" value="InterPro"/>
</dbReference>
<name>A0A1W2BCF6_9HYPH</name>
<dbReference type="EMBL" id="FWXR01000006">
    <property type="protein sequence ID" value="SMC70058.1"/>
    <property type="molecule type" value="Genomic_DNA"/>
</dbReference>
<dbReference type="InterPro" id="IPR042303">
    <property type="entry name" value="Malonyl_CoA_deC_C_sf"/>
</dbReference>
<sequence>MSRVSLLSDLLSSLGARTWFGERAENQPVPVTELTALCAKLVRSKGEATGVRMASEILGGLRALDEAGTERFFRALAEEFSPEAPALKAAAEAYAKDPSPKTLSVLQKLAEPPRQELFRRLNLAPGGTAELVKLRERLLPLLKSDRETFAPVDLDFRHLFQSWFNRGFLVLRPIDWTTPANILEKIIRYEAVHAIDDWDALRDRLAPSDRRCFAFFHPSIPDDPLIFVEVALTRDIPASIGAVLAEDRAALPAHSTDTAVFYSISNCHKGLAGVSFGSFLIKQVASDLKDSLPNLKTFVTLSPVPGFAAWLKRLPEDVVEGFTPEEKAAIAIVADQGLAFDAEWAFETELAEEARDGLLSLAARYFLRAKRSDGQPVDPVARFHLGNGAILNRIMHLGDISPTGLSQAHGLMVNYLYDLARVEQRHEAYADGQEIAASRAVTSLLPAGAGPHSMKDVA</sequence>
<dbReference type="Gene3D" id="3.40.630.150">
    <property type="entry name" value="Malonyl-CoA decarboxylase, catalytic domain"/>
    <property type="match status" value="1"/>
</dbReference>
<dbReference type="OrthoDB" id="5292736at2"/>
<dbReference type="SUPFAM" id="SSF53474">
    <property type="entry name" value="alpha/beta-Hydrolases"/>
    <property type="match status" value="1"/>
</dbReference>
<dbReference type="Pfam" id="PF05292">
    <property type="entry name" value="MCD"/>
    <property type="match status" value="1"/>
</dbReference>
<dbReference type="Proteomes" id="UP000192656">
    <property type="component" value="Unassembled WGS sequence"/>
</dbReference>
<dbReference type="RefSeq" id="WP_084409675.1">
    <property type="nucleotide sequence ID" value="NZ_FWXR01000006.1"/>
</dbReference>